<dbReference type="Proteomes" id="UP000322234">
    <property type="component" value="Unassembled WGS sequence"/>
</dbReference>
<dbReference type="Gene3D" id="6.10.140.1290">
    <property type="match status" value="1"/>
</dbReference>
<dbReference type="Gene3D" id="1.10.10.10">
    <property type="entry name" value="Winged helix-like DNA-binding domain superfamily/Winged helix DNA-binding domain"/>
    <property type="match status" value="1"/>
</dbReference>
<keyword evidence="2" id="KW-0238">DNA-binding</keyword>
<keyword evidence="8" id="KW-1185">Reference proteome</keyword>
<dbReference type="FunFam" id="1.10.10.10:FF:000128">
    <property type="entry name" value="DNA-binding protein RFX5 isoform X1"/>
    <property type="match status" value="1"/>
</dbReference>
<feature type="region of interest" description="Disordered" evidence="5">
    <location>
        <begin position="387"/>
        <end position="451"/>
    </location>
</feature>
<feature type="region of interest" description="Disordered" evidence="5">
    <location>
        <begin position="526"/>
        <end position="750"/>
    </location>
</feature>
<comment type="caution">
    <text evidence="7">The sequence shown here is derived from an EMBL/GenBank/DDBJ whole genome shotgun (WGS) entry which is preliminary data.</text>
</comment>
<evidence type="ECO:0000313" key="7">
    <source>
        <dbReference type="EMBL" id="MXQ96547.1"/>
    </source>
</evidence>
<proteinExistence type="inferred from homology"/>
<feature type="region of interest" description="Disordered" evidence="5">
    <location>
        <begin position="127"/>
        <end position="158"/>
    </location>
</feature>
<dbReference type="InterPro" id="IPR003150">
    <property type="entry name" value="DNA-bd_RFX"/>
</dbReference>
<evidence type="ECO:0000256" key="4">
    <source>
        <dbReference type="ARBA" id="ARBA00061114"/>
    </source>
</evidence>
<feature type="compositionally biased region" description="Pro residues" evidence="5">
    <location>
        <begin position="526"/>
        <end position="536"/>
    </location>
</feature>
<evidence type="ECO:0000259" key="6">
    <source>
        <dbReference type="PROSITE" id="PS51526"/>
    </source>
</evidence>
<feature type="compositionally biased region" description="Low complexity" evidence="5">
    <location>
        <begin position="64"/>
        <end position="76"/>
    </location>
</feature>
<dbReference type="GO" id="GO:0000978">
    <property type="term" value="F:RNA polymerase II cis-regulatory region sequence-specific DNA binding"/>
    <property type="evidence" value="ECO:0007669"/>
    <property type="project" value="TreeGrafter"/>
</dbReference>
<feature type="compositionally biased region" description="Basic and acidic residues" evidence="5">
    <location>
        <begin position="411"/>
        <end position="428"/>
    </location>
</feature>
<dbReference type="InterPro" id="IPR039779">
    <property type="entry name" value="RFX-like"/>
</dbReference>
<feature type="domain" description="RFX-type winged-helix" evidence="6">
    <location>
        <begin position="222"/>
        <end position="303"/>
    </location>
</feature>
<dbReference type="EMBL" id="VBQZ03000165">
    <property type="protein sequence ID" value="MXQ96547.1"/>
    <property type="molecule type" value="Genomic_DNA"/>
</dbReference>
<comment type="similarity">
    <text evidence="4">Belongs to the RFX family.</text>
</comment>
<evidence type="ECO:0000256" key="3">
    <source>
        <dbReference type="ARBA" id="ARBA00023242"/>
    </source>
</evidence>
<evidence type="ECO:0000256" key="5">
    <source>
        <dbReference type="SAM" id="MobiDB-lite"/>
    </source>
</evidence>
<dbReference type="GO" id="GO:0000981">
    <property type="term" value="F:DNA-binding transcription factor activity, RNA polymerase II-specific"/>
    <property type="evidence" value="ECO:0007669"/>
    <property type="project" value="TreeGrafter"/>
</dbReference>
<dbReference type="PANTHER" id="PTHR12619:SF18">
    <property type="entry name" value="DNA-BINDING PROTEIN RFX5"/>
    <property type="match status" value="1"/>
</dbReference>
<feature type="compositionally biased region" description="Basic residues" evidence="5">
    <location>
        <begin position="598"/>
        <end position="609"/>
    </location>
</feature>
<dbReference type="Pfam" id="PF02257">
    <property type="entry name" value="RFX_DNA_binding"/>
    <property type="match status" value="1"/>
</dbReference>
<dbReference type="SUPFAM" id="SSF46785">
    <property type="entry name" value="Winged helix' DNA-binding domain"/>
    <property type="match status" value="1"/>
</dbReference>
<protein>
    <recommendedName>
        <fullName evidence="6">RFX-type winged-helix domain-containing protein</fullName>
    </recommendedName>
</protein>
<reference evidence="7" key="1">
    <citation type="submission" date="2019-10" db="EMBL/GenBank/DDBJ databases">
        <title>The sequence and de novo assembly of the wild yak genome.</title>
        <authorList>
            <person name="Liu Y."/>
        </authorList>
    </citation>
    <scope>NUCLEOTIDE SEQUENCE [LARGE SCALE GENOMIC DNA]</scope>
    <source>
        <strain evidence="7">WY2019</strain>
    </source>
</reference>
<name>A0A6B0S6K8_9CETA</name>
<dbReference type="AlphaFoldDB" id="A0A6B0S6K8"/>
<accession>A0A6B0S6K8</accession>
<dbReference type="Pfam" id="PF14621">
    <property type="entry name" value="RFX5_DNA_bdg"/>
    <property type="match status" value="1"/>
</dbReference>
<feature type="compositionally biased region" description="Low complexity" evidence="5">
    <location>
        <begin position="636"/>
        <end position="647"/>
    </location>
</feature>
<evidence type="ECO:0000256" key="2">
    <source>
        <dbReference type="ARBA" id="ARBA00023125"/>
    </source>
</evidence>
<dbReference type="PANTHER" id="PTHR12619">
    <property type="entry name" value="RFX TRANSCRIPTION FACTOR FAMILY"/>
    <property type="match status" value="1"/>
</dbReference>
<comment type="subcellular location">
    <subcellularLocation>
        <location evidence="1">Nucleus</location>
    </subcellularLocation>
</comment>
<dbReference type="Pfam" id="PF18326">
    <property type="entry name" value="RFX5_N"/>
    <property type="match status" value="1"/>
</dbReference>
<dbReference type="InterPro" id="IPR029298">
    <property type="entry name" value="RFX5_C"/>
</dbReference>
<dbReference type="InterPro" id="IPR036390">
    <property type="entry name" value="WH_DNA-bd_sf"/>
</dbReference>
<dbReference type="SMART" id="SM01306">
    <property type="entry name" value="RFX5_DNA_bdg"/>
    <property type="match status" value="1"/>
</dbReference>
<feature type="compositionally biased region" description="Basic and acidic residues" evidence="5">
    <location>
        <begin position="559"/>
        <end position="569"/>
    </location>
</feature>
<organism evidence="7 8">
    <name type="scientific">Bos mutus</name>
    <name type="common">wild yak</name>
    <dbReference type="NCBI Taxonomy" id="72004"/>
    <lineage>
        <taxon>Eukaryota</taxon>
        <taxon>Metazoa</taxon>
        <taxon>Chordata</taxon>
        <taxon>Craniata</taxon>
        <taxon>Vertebrata</taxon>
        <taxon>Euteleostomi</taxon>
        <taxon>Mammalia</taxon>
        <taxon>Eutheria</taxon>
        <taxon>Laurasiatheria</taxon>
        <taxon>Artiodactyla</taxon>
        <taxon>Ruminantia</taxon>
        <taxon>Pecora</taxon>
        <taxon>Bovidae</taxon>
        <taxon>Bovinae</taxon>
        <taxon>Bos</taxon>
    </lineage>
</organism>
<evidence type="ECO:0000256" key="1">
    <source>
        <dbReference type="ARBA" id="ARBA00004123"/>
    </source>
</evidence>
<dbReference type="GO" id="GO:0005634">
    <property type="term" value="C:nucleus"/>
    <property type="evidence" value="ECO:0007669"/>
    <property type="project" value="UniProtKB-SubCell"/>
</dbReference>
<feature type="compositionally biased region" description="Basic and acidic residues" evidence="5">
    <location>
        <begin position="130"/>
        <end position="140"/>
    </location>
</feature>
<dbReference type="InterPro" id="IPR036388">
    <property type="entry name" value="WH-like_DNA-bd_sf"/>
</dbReference>
<dbReference type="PROSITE" id="PS51526">
    <property type="entry name" value="RFX_DBD"/>
    <property type="match status" value="1"/>
</dbReference>
<feature type="compositionally biased region" description="Basic and acidic residues" evidence="5">
    <location>
        <begin position="707"/>
        <end position="719"/>
    </location>
</feature>
<sequence>MQKQQRLFGRKRVALTPEVKTETRKEKAKKASKGGERPVFRPAVPLREEPLGTGSPNRPQQILAAAGASPAPSVSGWQQRPIVEQAVRVSRQIGAVPAIQKKGNKATHEPAGPGSWGWAGVKVATSPHARMAEDEPDAKSPKTGGRTSSGSAEAGEPTTLLQRLRGTISKAVQNKVEGILQDVQKFSDNDKLYLYLQLPSGPSTGDKSSEPSTLSNEEYMYAYRWIRNHLEEHTDTCLPKQSCSSLSVPALLRKYCESLACCRPLSTANFGKIIREIFPDIKARRLGGRGQSKYCYSGIRRKTLVSMPPLPGLDLKGSESPEMGPEVTPAPRDELVEAACALTCDWAERILKRSFSSIVEVARFLLQQHLISARSAHAHVLKTVGLAEEDEHAPRERSSKSKNGVENLEGGSHKRPERQVQPPKELDPRAGAGPSARGERKKSVAESPAPVANNPQVNALVARLPLLLPRAPRSLIPPIRVSPPILAPKLSSGTLKMAALPLPSRAGGPQAAVPIINMILPTVPALPGPGPGPGQAPPGGLAQPRSAENREVGIGGDLGPHDKGVKRTAEVPVSEASGQDPPAKATKQDLDDIGSDAKRKRGRPRKKSGGSRERNSTPDKSAAAVDSAQSSRLPREAWASGGESNSAGGSGGPGPVGEAEKGVLAQGQEDGAVSKGGRGPSSRHAKEAEDKIPPVTPKVSVIRGSRSQKEALHLVRGEVDTSAQGNKDLKGHVLPSSIPHERKDPKAAPP</sequence>
<gene>
    <name evidence="7" type="ORF">E5288_WYG002702</name>
</gene>
<feature type="region of interest" description="Disordered" evidence="5">
    <location>
        <begin position="1"/>
        <end position="77"/>
    </location>
</feature>
<evidence type="ECO:0000313" key="8">
    <source>
        <dbReference type="Proteomes" id="UP000322234"/>
    </source>
</evidence>
<feature type="compositionally biased region" description="Basic and acidic residues" evidence="5">
    <location>
        <begin position="739"/>
        <end position="750"/>
    </location>
</feature>
<keyword evidence="3" id="KW-0539">Nucleus</keyword>